<evidence type="ECO:0000313" key="1">
    <source>
        <dbReference type="EMBL" id="KOG37037.1"/>
    </source>
</evidence>
<evidence type="ECO:0000313" key="2">
    <source>
        <dbReference type="Proteomes" id="UP000037251"/>
    </source>
</evidence>
<dbReference type="STRING" id="67356.AQJ84_23130"/>
<dbReference type="AlphaFoldDB" id="A0A0L8LFY5"/>
<dbReference type="eggNOG" id="ENOG5032605">
    <property type="taxonomic scope" value="Bacteria"/>
</dbReference>
<proteinExistence type="predicted"/>
<protein>
    <submittedName>
        <fullName evidence="1">Uncharacterized protein</fullName>
    </submittedName>
</protein>
<name>A0A0L8LFY5_9ACTN</name>
<reference evidence="2" key="1">
    <citation type="submission" date="2015-07" db="EMBL/GenBank/DDBJ databases">
        <authorList>
            <person name="Ju K.-S."/>
            <person name="Doroghazi J.R."/>
            <person name="Metcalf W.W."/>
        </authorList>
    </citation>
    <scope>NUCLEOTIDE SEQUENCE [LARGE SCALE GENOMIC DNA]</scope>
    <source>
        <strain evidence="2">NRRL 2290</strain>
    </source>
</reference>
<comment type="caution">
    <text evidence="1">The sequence shown here is derived from an EMBL/GenBank/DDBJ whole genome shotgun (WGS) entry which is preliminary data.</text>
</comment>
<keyword evidence="2" id="KW-1185">Reference proteome</keyword>
<dbReference type="PATRIC" id="fig|67356.5.peg.2465"/>
<accession>A0A0L8LFY5</accession>
<organism evidence="1 2">
    <name type="scientific">Streptomyces resistomycificus</name>
    <dbReference type="NCBI Taxonomy" id="67356"/>
    <lineage>
        <taxon>Bacteria</taxon>
        <taxon>Bacillati</taxon>
        <taxon>Actinomycetota</taxon>
        <taxon>Actinomycetes</taxon>
        <taxon>Kitasatosporales</taxon>
        <taxon>Streptomycetaceae</taxon>
        <taxon>Streptomyces</taxon>
        <taxon>Streptomyces aurantiacus group</taxon>
    </lineage>
</organism>
<gene>
    <name evidence="1" type="ORF">ADK37_11410</name>
</gene>
<dbReference type="Proteomes" id="UP000037251">
    <property type="component" value="Unassembled WGS sequence"/>
</dbReference>
<sequence>MRTRVEFRAEVSVSIAEGDQVCAIDVRELPQHVAAAMPQARDEETVGHAWLDTGWLWIPLSHRPPDTELTGVADLVLHFEQDVLAGLSLRFLEGEPTP</sequence>
<dbReference type="EMBL" id="LGUS01000116">
    <property type="protein sequence ID" value="KOG37037.1"/>
    <property type="molecule type" value="Genomic_DNA"/>
</dbReference>